<keyword evidence="2" id="KW-0812">Transmembrane</keyword>
<accession>A0A5Q2TJ06</accession>
<evidence type="ECO:0000256" key="5">
    <source>
        <dbReference type="ARBA" id="ARBA00023600"/>
    </source>
</evidence>
<comment type="subcellular location">
    <subcellularLocation>
        <location evidence="1">Membrane</location>
        <topology evidence="1">Multi-pass membrane protein</topology>
    </subcellularLocation>
</comment>
<evidence type="ECO:0000256" key="3">
    <source>
        <dbReference type="ARBA" id="ARBA00022989"/>
    </source>
</evidence>
<dbReference type="InterPro" id="IPR006480">
    <property type="entry name" value="Phage_holin_4_1"/>
</dbReference>
<evidence type="ECO:0000313" key="7">
    <source>
        <dbReference type="Proteomes" id="UP000339690"/>
    </source>
</evidence>
<evidence type="ECO:0000256" key="4">
    <source>
        <dbReference type="ARBA" id="ARBA00023136"/>
    </source>
</evidence>
<protein>
    <submittedName>
        <fullName evidence="6">Holin</fullName>
    </submittedName>
</protein>
<gene>
    <name evidence="6" type="ORF">GI584_08795</name>
</gene>
<reference evidence="6 7" key="1">
    <citation type="submission" date="2019-11" db="EMBL/GenBank/DDBJ databases">
        <title>Gracilibacillus salitolerans sp. nov., a moderate halophile isolated from a saline soil in northwest China.</title>
        <authorList>
            <person name="Gan L."/>
        </authorList>
    </citation>
    <scope>NUCLEOTIDE SEQUENCE [LARGE SCALE GENOMIC DNA]</scope>
    <source>
        <strain evidence="6 7">SCU50</strain>
    </source>
</reference>
<dbReference type="KEGG" id="grc:GI584_08795"/>
<evidence type="ECO:0000313" key="6">
    <source>
        <dbReference type="EMBL" id="QGH34111.1"/>
    </source>
</evidence>
<evidence type="ECO:0000256" key="2">
    <source>
        <dbReference type="ARBA" id="ARBA00022692"/>
    </source>
</evidence>
<comment type="similarity">
    <text evidence="5">Belongs to the bacteriophage holin family. Cp-1 holin subfamily.</text>
</comment>
<dbReference type="NCBIfam" id="TIGR01593">
    <property type="entry name" value="holin_tox_secr"/>
    <property type="match status" value="1"/>
</dbReference>
<dbReference type="RefSeq" id="WP_100361039.1">
    <property type="nucleotide sequence ID" value="NZ_CP045915.1"/>
</dbReference>
<dbReference type="EMBL" id="CP045915">
    <property type="protein sequence ID" value="QGH34111.1"/>
    <property type="molecule type" value="Genomic_DNA"/>
</dbReference>
<dbReference type="Proteomes" id="UP000339690">
    <property type="component" value="Chromosome"/>
</dbReference>
<name>A0A5Q2TJ06_9BACI</name>
<keyword evidence="7" id="KW-1185">Reference proteome</keyword>
<keyword evidence="3" id="KW-1133">Transmembrane helix</keyword>
<dbReference type="AlphaFoldDB" id="A0A5Q2TJ06"/>
<evidence type="ECO:0000256" key="1">
    <source>
        <dbReference type="ARBA" id="ARBA00004141"/>
    </source>
</evidence>
<sequence>MWSRKSLFGNARKLLILVVIILVNVVDQILGRNGAVTYATVLFKIANGGLSIIENLAKVDVLVPSNLANKLKHINEESSKSVTEELREEFNDKEEDK</sequence>
<keyword evidence="4" id="KW-0472">Membrane</keyword>
<organism evidence="6 7">
    <name type="scientific">Gracilibacillus salitolerans</name>
    <dbReference type="NCBI Taxonomy" id="2663022"/>
    <lineage>
        <taxon>Bacteria</taxon>
        <taxon>Bacillati</taxon>
        <taxon>Bacillota</taxon>
        <taxon>Bacilli</taxon>
        <taxon>Bacillales</taxon>
        <taxon>Bacillaceae</taxon>
        <taxon>Gracilibacillus</taxon>
    </lineage>
</organism>
<proteinExistence type="inferred from homology"/>
<dbReference type="GO" id="GO:0016020">
    <property type="term" value="C:membrane"/>
    <property type="evidence" value="ECO:0007669"/>
    <property type="project" value="UniProtKB-SubCell"/>
</dbReference>
<dbReference type="Pfam" id="PF05105">
    <property type="entry name" value="Phage_holin_4_1"/>
    <property type="match status" value="1"/>
</dbReference>